<evidence type="ECO:0000256" key="4">
    <source>
        <dbReference type="ARBA" id="ARBA00022989"/>
    </source>
</evidence>
<dbReference type="InterPro" id="IPR052163">
    <property type="entry name" value="DGC-Regulatory_Protein"/>
</dbReference>
<reference evidence="8 9" key="1">
    <citation type="journal article" date="2020" name="Int. J. Syst. Evol. Microbiol.">
        <title>Novel acetic acid bacteria from cider fermentations: Acetobacter conturbans sp. nov. and Acetobacter fallax sp. nov.</title>
        <authorList>
            <person name="Sombolestani A.S."/>
            <person name="Cleenwerck I."/>
            <person name="Cnockaert M."/>
            <person name="Borremans W."/>
            <person name="Wieme A.D."/>
            <person name="De Vuyst L."/>
            <person name="Vandamme P."/>
        </authorList>
    </citation>
    <scope>NUCLEOTIDE SEQUENCE [LARGE SCALE GENOMIC DNA]</scope>
    <source>
        <strain evidence="8 9">LMG 30640</strain>
    </source>
</reference>
<dbReference type="RefSeq" id="WP_173583527.1">
    <property type="nucleotide sequence ID" value="NZ_WOTB01000013.1"/>
</dbReference>
<dbReference type="PANTHER" id="PTHR46663:SF3">
    <property type="entry name" value="SLL0267 PROTEIN"/>
    <property type="match status" value="1"/>
</dbReference>
<evidence type="ECO:0000256" key="6">
    <source>
        <dbReference type="SAM" id="Phobius"/>
    </source>
</evidence>
<feature type="transmembrane region" description="Helical" evidence="6">
    <location>
        <begin position="66"/>
        <end position="84"/>
    </location>
</feature>
<accession>A0ABX0JSW2</accession>
<keyword evidence="4 6" id="KW-1133">Transmembrane helix</keyword>
<feature type="transmembrane region" description="Helical" evidence="6">
    <location>
        <begin position="123"/>
        <end position="140"/>
    </location>
</feature>
<feature type="domain" description="GGDEF" evidence="7">
    <location>
        <begin position="341"/>
        <end position="478"/>
    </location>
</feature>
<dbReference type="CDD" id="cd01949">
    <property type="entry name" value="GGDEF"/>
    <property type="match status" value="1"/>
</dbReference>
<evidence type="ECO:0000313" key="9">
    <source>
        <dbReference type="Proteomes" id="UP000635278"/>
    </source>
</evidence>
<keyword evidence="3 6" id="KW-0812">Transmembrane</keyword>
<dbReference type="PROSITE" id="PS50887">
    <property type="entry name" value="GGDEF"/>
    <property type="match status" value="1"/>
</dbReference>
<feature type="transmembrane region" description="Helical" evidence="6">
    <location>
        <begin position="276"/>
        <end position="294"/>
    </location>
</feature>
<comment type="subcellular location">
    <subcellularLocation>
        <location evidence="1">Cell membrane</location>
        <topology evidence="1">Multi-pass membrane protein</topology>
    </subcellularLocation>
</comment>
<feature type="transmembrane region" description="Helical" evidence="6">
    <location>
        <begin position="217"/>
        <end position="234"/>
    </location>
</feature>
<dbReference type="InterPro" id="IPR000160">
    <property type="entry name" value="GGDEF_dom"/>
</dbReference>
<organism evidence="8 9">
    <name type="scientific">Acetobacter musti</name>
    <dbReference type="NCBI Taxonomy" id="864732"/>
    <lineage>
        <taxon>Bacteria</taxon>
        <taxon>Pseudomonadati</taxon>
        <taxon>Pseudomonadota</taxon>
        <taxon>Alphaproteobacteria</taxon>
        <taxon>Acetobacterales</taxon>
        <taxon>Acetobacteraceae</taxon>
        <taxon>Acetobacter</taxon>
    </lineage>
</organism>
<evidence type="ECO:0000256" key="5">
    <source>
        <dbReference type="ARBA" id="ARBA00023136"/>
    </source>
</evidence>
<name>A0ABX0JSW2_9PROT</name>
<dbReference type="InterPro" id="IPR029787">
    <property type="entry name" value="Nucleotide_cyclase"/>
</dbReference>
<evidence type="ECO:0000256" key="2">
    <source>
        <dbReference type="ARBA" id="ARBA00022475"/>
    </source>
</evidence>
<evidence type="ECO:0000313" key="8">
    <source>
        <dbReference type="EMBL" id="NHN85128.1"/>
    </source>
</evidence>
<evidence type="ECO:0000256" key="1">
    <source>
        <dbReference type="ARBA" id="ARBA00004651"/>
    </source>
</evidence>
<dbReference type="Gene3D" id="3.30.70.270">
    <property type="match status" value="1"/>
</dbReference>
<feature type="transmembrane region" description="Helical" evidence="6">
    <location>
        <begin position="160"/>
        <end position="181"/>
    </location>
</feature>
<feature type="transmembrane region" description="Helical" evidence="6">
    <location>
        <begin position="193"/>
        <end position="211"/>
    </location>
</feature>
<dbReference type="Proteomes" id="UP000635278">
    <property type="component" value="Unassembled WGS sequence"/>
</dbReference>
<sequence>MRWQPRRRAEPARGIRTAATLTFVFVVTATVTRGLCTDSEGYSAIWPANAVMLVALLTLRARLALGVLGVCFVLNLVINTFSGFSLSEAFLASALNVFQATVVAFFTRRFCGGTTDLARLPRFLAFTMIALSVSAIEAGIGTELERVWLGSPVIAFAEWLQWILCDTLGLLIATPVVLALARNWEKGVQKYRVLAEPLILAASSVTLTIFAFSSSQWPFLLLLYPALVFLAFHAHGASMSIAMFCVSLCASALTAHGVGPVASLEPGSYLIRETMLQSYLFSLILTVLLVNSTIGENRRYTRRLSLMKRHLEYLATHDSLTSLINRSCFQGRLMAALERRSYGALFLIDVDYFKQINDTFGHHAGDEFLKEFSQRMAEILKGRNAAIARFGGDEFAVIIPGHFSARAIDHLCASFIRDLLLHPYRLADTEYHVTTSIGVTLFGPKDTRREAGDIMRRADIALYEAKRAGRNGYRLFPDGDMPDLLSHTGVRPADTQAVDA</sequence>
<evidence type="ECO:0000259" key="7">
    <source>
        <dbReference type="PROSITE" id="PS50887"/>
    </source>
</evidence>
<evidence type="ECO:0000256" key="3">
    <source>
        <dbReference type="ARBA" id="ARBA00022692"/>
    </source>
</evidence>
<dbReference type="InterPro" id="IPR043128">
    <property type="entry name" value="Rev_trsase/Diguanyl_cyclase"/>
</dbReference>
<dbReference type="Pfam" id="PF05231">
    <property type="entry name" value="MASE1"/>
    <property type="match status" value="1"/>
</dbReference>
<gene>
    <name evidence="8" type="ORF">GOB93_10805</name>
</gene>
<protein>
    <submittedName>
        <fullName evidence="8">Diguanylate cyclase</fullName>
    </submittedName>
</protein>
<dbReference type="NCBIfam" id="TIGR00254">
    <property type="entry name" value="GGDEF"/>
    <property type="match status" value="1"/>
</dbReference>
<comment type="caution">
    <text evidence="8">The sequence shown here is derived from an EMBL/GenBank/DDBJ whole genome shotgun (WGS) entry which is preliminary data.</text>
</comment>
<feature type="transmembrane region" description="Helical" evidence="6">
    <location>
        <begin position="44"/>
        <end position="59"/>
    </location>
</feature>
<feature type="transmembrane region" description="Helical" evidence="6">
    <location>
        <begin position="241"/>
        <end position="264"/>
    </location>
</feature>
<keyword evidence="9" id="KW-1185">Reference proteome</keyword>
<dbReference type="SMART" id="SM00267">
    <property type="entry name" value="GGDEF"/>
    <property type="match status" value="1"/>
</dbReference>
<dbReference type="Pfam" id="PF00990">
    <property type="entry name" value="GGDEF"/>
    <property type="match status" value="1"/>
</dbReference>
<dbReference type="InterPro" id="IPR007895">
    <property type="entry name" value="MASE1"/>
</dbReference>
<dbReference type="SUPFAM" id="SSF55073">
    <property type="entry name" value="Nucleotide cyclase"/>
    <property type="match status" value="1"/>
</dbReference>
<feature type="transmembrane region" description="Helical" evidence="6">
    <location>
        <begin position="90"/>
        <end position="111"/>
    </location>
</feature>
<dbReference type="PANTHER" id="PTHR46663">
    <property type="entry name" value="DIGUANYLATE CYCLASE DGCT-RELATED"/>
    <property type="match status" value="1"/>
</dbReference>
<dbReference type="EMBL" id="WOTB01000013">
    <property type="protein sequence ID" value="NHN85128.1"/>
    <property type="molecule type" value="Genomic_DNA"/>
</dbReference>
<proteinExistence type="predicted"/>
<keyword evidence="5 6" id="KW-0472">Membrane</keyword>
<keyword evidence="2" id="KW-1003">Cell membrane</keyword>